<name>A0ABS8S036_DATST</name>
<gene>
    <name evidence="2" type="ORF">HAX54_016932</name>
</gene>
<dbReference type="Proteomes" id="UP000823775">
    <property type="component" value="Unassembled WGS sequence"/>
</dbReference>
<evidence type="ECO:0000313" key="3">
    <source>
        <dbReference type="Proteomes" id="UP000823775"/>
    </source>
</evidence>
<feature type="region of interest" description="Disordered" evidence="1">
    <location>
        <begin position="35"/>
        <end position="65"/>
    </location>
</feature>
<protein>
    <submittedName>
        <fullName evidence="2">Uncharacterized protein</fullName>
    </submittedName>
</protein>
<feature type="compositionally biased region" description="Basic and acidic residues" evidence="1">
    <location>
        <begin position="112"/>
        <end position="124"/>
    </location>
</feature>
<accession>A0ABS8S036</accession>
<evidence type="ECO:0000313" key="2">
    <source>
        <dbReference type="EMBL" id="MCD7452461.1"/>
    </source>
</evidence>
<sequence>MGGAEREIWSGFFIKRSKEGGRSGIRVKMVFQPTMDEIDGGNDEGGGSGEGTRLRGGAMRCGDYKKGPELMEKNGEAERGEVAFSYVEEGGWWTEMRGTWEARSGRSGLDLLSKEEKETKGDQA</sequence>
<proteinExistence type="predicted"/>
<organism evidence="2 3">
    <name type="scientific">Datura stramonium</name>
    <name type="common">Jimsonweed</name>
    <name type="synonym">Common thornapple</name>
    <dbReference type="NCBI Taxonomy" id="4076"/>
    <lineage>
        <taxon>Eukaryota</taxon>
        <taxon>Viridiplantae</taxon>
        <taxon>Streptophyta</taxon>
        <taxon>Embryophyta</taxon>
        <taxon>Tracheophyta</taxon>
        <taxon>Spermatophyta</taxon>
        <taxon>Magnoliopsida</taxon>
        <taxon>eudicotyledons</taxon>
        <taxon>Gunneridae</taxon>
        <taxon>Pentapetalae</taxon>
        <taxon>asterids</taxon>
        <taxon>lamiids</taxon>
        <taxon>Solanales</taxon>
        <taxon>Solanaceae</taxon>
        <taxon>Solanoideae</taxon>
        <taxon>Datureae</taxon>
        <taxon>Datura</taxon>
    </lineage>
</organism>
<comment type="caution">
    <text evidence="2">The sequence shown here is derived from an EMBL/GenBank/DDBJ whole genome shotgun (WGS) entry which is preliminary data.</text>
</comment>
<dbReference type="EMBL" id="JACEIK010000210">
    <property type="protein sequence ID" value="MCD7452461.1"/>
    <property type="molecule type" value="Genomic_DNA"/>
</dbReference>
<keyword evidence="3" id="KW-1185">Reference proteome</keyword>
<evidence type="ECO:0000256" key="1">
    <source>
        <dbReference type="SAM" id="MobiDB-lite"/>
    </source>
</evidence>
<reference evidence="2 3" key="1">
    <citation type="journal article" date="2021" name="BMC Genomics">
        <title>Datura genome reveals duplications of psychoactive alkaloid biosynthetic genes and high mutation rate following tissue culture.</title>
        <authorList>
            <person name="Rajewski A."/>
            <person name="Carter-House D."/>
            <person name="Stajich J."/>
            <person name="Litt A."/>
        </authorList>
    </citation>
    <scope>NUCLEOTIDE SEQUENCE [LARGE SCALE GENOMIC DNA]</scope>
    <source>
        <strain evidence="2">AR-01</strain>
    </source>
</reference>
<feature type="region of interest" description="Disordered" evidence="1">
    <location>
        <begin position="104"/>
        <end position="124"/>
    </location>
</feature>